<dbReference type="OrthoDB" id="20729at2759"/>
<evidence type="ECO:0000256" key="2">
    <source>
        <dbReference type="ARBA" id="ARBA00023242"/>
    </source>
</evidence>
<comment type="caution">
    <text evidence="4">The sequence shown here is derived from an EMBL/GenBank/DDBJ whole genome shotgun (WGS) entry which is preliminary data.</text>
</comment>
<dbReference type="EMBL" id="SRLO01000007">
    <property type="protein sequence ID" value="TNN88096.1"/>
    <property type="molecule type" value="Genomic_DNA"/>
</dbReference>
<sequence>MELRNGVKEEVEELIGVELEMEEEGMTGAKEEEEEVAGTTGAEEEVARMTGAEEEEQEGEEITETIQMDMDIWENSGQWGFSCYSSFKAPLSGFADVSPEELRLEYLTRTASGEVSVYVNAVHELINRWRSRVQELKVMNPATRAALLAEINNPAPQASSSGFGSATVLGSATDSMESKGFGAPAPAASSTFSFAAPSGGFGSLAAPGFGSALAAPTQPPSGFGSSTAASSAPNASSFSFAAPSTNKPAATSGFGSASGFNFPSTQNATGGGFGSGFGAAVPASVGEGSIFGQTSGGFGKTDAPPAAGVGPAGAAQNSLFSHESNLSPEELAQFKAKRFTLGQIPLKPPPVDMLVV</sequence>
<feature type="region of interest" description="Disordered" evidence="3">
    <location>
        <begin position="22"/>
        <end position="60"/>
    </location>
</feature>
<keyword evidence="5" id="KW-1185">Reference proteome</keyword>
<protein>
    <submittedName>
        <fullName evidence="4">Nucleoporin-like protein 2</fullName>
    </submittedName>
</protein>
<feature type="compositionally biased region" description="Acidic residues" evidence="3">
    <location>
        <begin position="22"/>
        <end position="36"/>
    </location>
</feature>
<dbReference type="Proteomes" id="UP000314294">
    <property type="component" value="Unassembled WGS sequence"/>
</dbReference>
<gene>
    <name evidence="4" type="primary">nupl2</name>
    <name evidence="4" type="ORF">EYF80_001677</name>
</gene>
<feature type="region of interest" description="Disordered" evidence="3">
    <location>
        <begin position="295"/>
        <end position="315"/>
    </location>
</feature>
<feature type="compositionally biased region" description="Low complexity" evidence="3">
    <location>
        <begin position="303"/>
        <end position="315"/>
    </location>
</feature>
<dbReference type="PANTHER" id="PTHR46527:SF1">
    <property type="entry name" value="NUCLEOPORIN NUP42"/>
    <property type="match status" value="1"/>
</dbReference>
<name>A0A4Z2JCY9_9TELE</name>
<evidence type="ECO:0000256" key="3">
    <source>
        <dbReference type="SAM" id="MobiDB-lite"/>
    </source>
</evidence>
<dbReference type="AlphaFoldDB" id="A0A4Z2JCY9"/>
<dbReference type="PANTHER" id="PTHR46527">
    <property type="entry name" value="NUCLEOPORIN-LIKE PROTEIN 2"/>
    <property type="match status" value="1"/>
</dbReference>
<dbReference type="InterPro" id="IPR051767">
    <property type="entry name" value="Nucleoporin_NUP42"/>
</dbReference>
<reference evidence="4 5" key="1">
    <citation type="submission" date="2019-03" db="EMBL/GenBank/DDBJ databases">
        <title>First draft genome of Liparis tanakae, snailfish: a comprehensive survey of snailfish specific genes.</title>
        <authorList>
            <person name="Kim W."/>
            <person name="Song I."/>
            <person name="Jeong J.-H."/>
            <person name="Kim D."/>
            <person name="Kim S."/>
            <person name="Ryu S."/>
            <person name="Song J.Y."/>
            <person name="Lee S.K."/>
        </authorList>
    </citation>
    <scope>NUCLEOTIDE SEQUENCE [LARGE SCALE GENOMIC DNA]</scope>
    <source>
        <tissue evidence="4">Muscle</tissue>
    </source>
</reference>
<accession>A0A4Z2JCY9</accession>
<comment type="subcellular location">
    <subcellularLocation>
        <location evidence="1">Nucleus</location>
    </subcellularLocation>
</comment>
<evidence type="ECO:0000313" key="4">
    <source>
        <dbReference type="EMBL" id="TNN88096.1"/>
    </source>
</evidence>
<keyword evidence="2" id="KW-0539">Nucleus</keyword>
<dbReference type="GO" id="GO:0005634">
    <property type="term" value="C:nucleus"/>
    <property type="evidence" value="ECO:0007669"/>
    <property type="project" value="UniProtKB-SubCell"/>
</dbReference>
<organism evidence="4 5">
    <name type="scientific">Liparis tanakae</name>
    <name type="common">Tanaka's snailfish</name>
    <dbReference type="NCBI Taxonomy" id="230148"/>
    <lineage>
        <taxon>Eukaryota</taxon>
        <taxon>Metazoa</taxon>
        <taxon>Chordata</taxon>
        <taxon>Craniata</taxon>
        <taxon>Vertebrata</taxon>
        <taxon>Euteleostomi</taxon>
        <taxon>Actinopterygii</taxon>
        <taxon>Neopterygii</taxon>
        <taxon>Teleostei</taxon>
        <taxon>Neoteleostei</taxon>
        <taxon>Acanthomorphata</taxon>
        <taxon>Eupercaria</taxon>
        <taxon>Perciformes</taxon>
        <taxon>Cottioidei</taxon>
        <taxon>Cottales</taxon>
        <taxon>Liparidae</taxon>
        <taxon>Liparis</taxon>
    </lineage>
</organism>
<proteinExistence type="predicted"/>
<evidence type="ECO:0000313" key="5">
    <source>
        <dbReference type="Proteomes" id="UP000314294"/>
    </source>
</evidence>
<evidence type="ECO:0000256" key="1">
    <source>
        <dbReference type="ARBA" id="ARBA00004123"/>
    </source>
</evidence>